<feature type="region of interest" description="Disordered" evidence="1">
    <location>
        <begin position="1"/>
        <end position="21"/>
    </location>
</feature>
<evidence type="ECO:0000313" key="2">
    <source>
        <dbReference type="EMBL" id="PKK88169.1"/>
    </source>
</evidence>
<reference evidence="2 3" key="1">
    <citation type="journal article" date="2017" name="ISME J.">
        <title>Potential for microbial H2 and metal transformations associated with novel bacteria and archaea in deep terrestrial subsurface sediments.</title>
        <authorList>
            <person name="Hernsdorf A.W."/>
            <person name="Amano Y."/>
            <person name="Miyakawa K."/>
            <person name="Ise K."/>
            <person name="Suzuki Y."/>
            <person name="Anantharaman K."/>
            <person name="Probst A."/>
            <person name="Burstein D."/>
            <person name="Thomas B.C."/>
            <person name="Banfield J.F."/>
        </authorList>
    </citation>
    <scope>NUCLEOTIDE SEQUENCE [LARGE SCALE GENOMIC DNA]</scope>
    <source>
        <strain evidence="2">HGW-Wallbacteria-1</strain>
    </source>
</reference>
<proteinExistence type="predicted"/>
<evidence type="ECO:0000313" key="3">
    <source>
        <dbReference type="Proteomes" id="UP000233256"/>
    </source>
</evidence>
<protein>
    <submittedName>
        <fullName evidence="2">Uncharacterized protein</fullName>
    </submittedName>
</protein>
<name>A0A2N1PIL9_9BACT</name>
<feature type="region of interest" description="Disordered" evidence="1">
    <location>
        <begin position="38"/>
        <end position="66"/>
    </location>
</feature>
<sequence>MYAMSLSKDQAESSGEPGRWDGQITVIKQGRRLVQKAAEPQPHHQPTVSIHAKAKPSNRECLRIDI</sequence>
<gene>
    <name evidence="2" type="ORF">CVV64_20045</name>
</gene>
<feature type="compositionally biased region" description="Basic and acidic residues" evidence="1">
    <location>
        <begin position="57"/>
        <end position="66"/>
    </location>
</feature>
<organism evidence="2 3">
    <name type="scientific">Candidatus Wallbacteria bacterium HGW-Wallbacteria-1</name>
    <dbReference type="NCBI Taxonomy" id="2013854"/>
    <lineage>
        <taxon>Bacteria</taxon>
        <taxon>Candidatus Walliibacteriota</taxon>
    </lineage>
</organism>
<comment type="caution">
    <text evidence="2">The sequence shown here is derived from an EMBL/GenBank/DDBJ whole genome shotgun (WGS) entry which is preliminary data.</text>
</comment>
<accession>A0A2N1PIL9</accession>
<dbReference type="EMBL" id="PGXC01000061">
    <property type="protein sequence ID" value="PKK88169.1"/>
    <property type="molecule type" value="Genomic_DNA"/>
</dbReference>
<dbReference type="Proteomes" id="UP000233256">
    <property type="component" value="Unassembled WGS sequence"/>
</dbReference>
<evidence type="ECO:0000256" key="1">
    <source>
        <dbReference type="SAM" id="MobiDB-lite"/>
    </source>
</evidence>
<dbReference type="AlphaFoldDB" id="A0A2N1PIL9"/>